<evidence type="ECO:0000313" key="1">
    <source>
        <dbReference type="EMBL" id="QEM10225.1"/>
    </source>
</evidence>
<dbReference type="Proteomes" id="UP000251402">
    <property type="component" value="Chromosome"/>
</dbReference>
<sequence length="72" mass="7903">MKYCTYEKSPQIPVLNLGVTCGPGCTLILHRALATWPVSAAIPNASAESLINDIAPNKKSDSVNYRFLRLRN</sequence>
<dbReference type="KEGG" id="mrub:DEO27_009365"/>
<organism evidence="1 2">
    <name type="scientific">Mucilaginibacter rubeus</name>
    <dbReference type="NCBI Taxonomy" id="2027860"/>
    <lineage>
        <taxon>Bacteria</taxon>
        <taxon>Pseudomonadati</taxon>
        <taxon>Bacteroidota</taxon>
        <taxon>Sphingobacteriia</taxon>
        <taxon>Sphingobacteriales</taxon>
        <taxon>Sphingobacteriaceae</taxon>
        <taxon>Mucilaginibacter</taxon>
    </lineage>
</organism>
<evidence type="ECO:0000313" key="2">
    <source>
        <dbReference type="Proteomes" id="UP000251402"/>
    </source>
</evidence>
<gene>
    <name evidence="1" type="ORF">DEO27_009365</name>
</gene>
<keyword evidence="2" id="KW-1185">Reference proteome</keyword>
<reference evidence="1" key="1">
    <citation type="submission" date="2019-08" db="EMBL/GenBank/DDBJ databases">
        <title>Comparative genome analysis confer to the adaptation heavy metal polluted environment.</title>
        <authorList>
            <person name="Li Y."/>
        </authorList>
    </citation>
    <scope>NUCLEOTIDE SEQUENCE [LARGE SCALE GENOMIC DNA]</scope>
    <source>
        <strain evidence="1">P1</strain>
    </source>
</reference>
<accession>A0A5C1HX58</accession>
<dbReference type="EMBL" id="CP043450">
    <property type="protein sequence ID" value="QEM10225.1"/>
    <property type="molecule type" value="Genomic_DNA"/>
</dbReference>
<protein>
    <submittedName>
        <fullName evidence="1">Uncharacterized protein</fullName>
    </submittedName>
</protein>
<proteinExistence type="predicted"/>
<name>A0A5C1HX58_9SPHI</name>
<dbReference type="AlphaFoldDB" id="A0A5C1HX58"/>
<dbReference type="RefSeq" id="WP_146749990.1">
    <property type="nucleotide sequence ID" value="NZ_CP043450.1"/>
</dbReference>